<accession>A0A177MBS0</accession>
<protein>
    <submittedName>
        <fullName evidence="1">Uncharacterized protein</fullName>
    </submittedName>
</protein>
<reference evidence="3 4" key="1">
    <citation type="submission" date="2016-03" db="EMBL/GenBank/DDBJ databases">
        <authorList>
            <person name="Ploux O."/>
        </authorList>
    </citation>
    <scope>NUCLEOTIDE SEQUENCE [LARGE SCALE GENOMIC DNA]</scope>
    <source>
        <strain evidence="1 4">R-45363</strain>
        <strain evidence="2 3">R-45371</strain>
    </source>
</reference>
<proteinExistence type="predicted"/>
<evidence type="ECO:0000313" key="2">
    <source>
        <dbReference type="EMBL" id="OAI05633.1"/>
    </source>
</evidence>
<evidence type="ECO:0000313" key="4">
    <source>
        <dbReference type="Proteomes" id="UP000078090"/>
    </source>
</evidence>
<dbReference type="OrthoDB" id="5572537at2"/>
<dbReference type="EMBL" id="LUUG01000084">
    <property type="protein sequence ID" value="OAI02249.1"/>
    <property type="molecule type" value="Genomic_DNA"/>
</dbReference>
<evidence type="ECO:0000313" key="3">
    <source>
        <dbReference type="Proteomes" id="UP000077763"/>
    </source>
</evidence>
<dbReference type="Proteomes" id="UP000078090">
    <property type="component" value="Unassembled WGS sequence"/>
</dbReference>
<comment type="caution">
    <text evidence="1">The sequence shown here is derived from an EMBL/GenBank/DDBJ whole genome shotgun (WGS) entry which is preliminary data.</text>
</comment>
<dbReference type="EMBL" id="LUUH01000040">
    <property type="protein sequence ID" value="OAI05633.1"/>
    <property type="molecule type" value="Genomic_DNA"/>
</dbReference>
<gene>
    <name evidence="1" type="ORF">A1332_16535</name>
    <name evidence="2" type="ORF">A1353_10685</name>
</gene>
<evidence type="ECO:0000313" key="1">
    <source>
        <dbReference type="EMBL" id="OAI02249.1"/>
    </source>
</evidence>
<organism evidence="1 4">
    <name type="scientific">Methylomonas methanica</name>
    <dbReference type="NCBI Taxonomy" id="421"/>
    <lineage>
        <taxon>Bacteria</taxon>
        <taxon>Pseudomonadati</taxon>
        <taxon>Pseudomonadota</taxon>
        <taxon>Gammaproteobacteria</taxon>
        <taxon>Methylococcales</taxon>
        <taxon>Methylococcaceae</taxon>
        <taxon>Methylomonas</taxon>
    </lineage>
</organism>
<name>A0A177MBS0_METMH</name>
<dbReference type="Proteomes" id="UP000077763">
    <property type="component" value="Unassembled WGS sequence"/>
</dbReference>
<dbReference type="AlphaFoldDB" id="A0A177MBS0"/>
<dbReference type="RefSeq" id="WP_082879714.1">
    <property type="nucleotide sequence ID" value="NZ_LUUG01000084.1"/>
</dbReference>
<sequence length="123" mass="13375">MTQAKIANQAVAEKVKKAPTRRVKKGRMAPPTNGEILVKGVVMGIVISGLTHASKSITRALIRHPLALFSGGVLAGYLAHKHRKDIIVLGSRTAEESRNFVLRQRENLGDLIAEIKEESGKTK</sequence>